<dbReference type="KEGG" id="tum:CBW65_01920"/>
<dbReference type="InterPro" id="IPR023393">
    <property type="entry name" value="START-like_dom_sf"/>
</dbReference>
<dbReference type="AlphaFoldDB" id="A0A1Y0ITH9"/>
<dbReference type="Pfam" id="PF08327">
    <property type="entry name" value="AHSA1"/>
    <property type="match status" value="1"/>
</dbReference>
<dbReference type="Proteomes" id="UP000195437">
    <property type="component" value="Chromosome"/>
</dbReference>
<evidence type="ECO:0000256" key="1">
    <source>
        <dbReference type="ARBA" id="ARBA00006817"/>
    </source>
</evidence>
<gene>
    <name evidence="3" type="ORF">CBW65_01920</name>
</gene>
<keyword evidence="4" id="KW-1185">Reference proteome</keyword>
<organism evidence="3 4">
    <name type="scientific">Tumebacillus avium</name>
    <dbReference type="NCBI Taxonomy" id="1903704"/>
    <lineage>
        <taxon>Bacteria</taxon>
        <taxon>Bacillati</taxon>
        <taxon>Bacillota</taxon>
        <taxon>Bacilli</taxon>
        <taxon>Bacillales</taxon>
        <taxon>Alicyclobacillaceae</taxon>
        <taxon>Tumebacillus</taxon>
    </lineage>
</organism>
<feature type="domain" description="Activator of Hsp90 ATPase homologue 1/2-like C-terminal" evidence="2">
    <location>
        <begin position="5"/>
        <end position="122"/>
    </location>
</feature>
<dbReference type="SUPFAM" id="SSF55961">
    <property type="entry name" value="Bet v1-like"/>
    <property type="match status" value="1"/>
</dbReference>
<proteinExistence type="inferred from homology"/>
<name>A0A1Y0ITH9_9BACL</name>
<accession>A0A1Y0ITH9</accession>
<dbReference type="EMBL" id="CP021434">
    <property type="protein sequence ID" value="ARU63747.1"/>
    <property type="molecule type" value="Genomic_DNA"/>
</dbReference>
<comment type="similarity">
    <text evidence="1">Belongs to the AHA1 family.</text>
</comment>
<sequence>MKIAAAASDVFEAFVDTEKMSHFWFSSGSGRWTEGETVTLRYEEYNAQVDIKVVEIQENKKIVYAWGDTTVTITMEEVDPAVTIIAVNEDGFNEKDDDLLSKMIDNKEGWVYMLTCLKGYLEYGVSLRAALVK</sequence>
<dbReference type="Gene3D" id="3.30.530.20">
    <property type="match status" value="1"/>
</dbReference>
<reference evidence="4" key="1">
    <citation type="submission" date="2017-05" db="EMBL/GenBank/DDBJ databases">
        <authorList>
            <person name="Sung H."/>
        </authorList>
    </citation>
    <scope>NUCLEOTIDE SEQUENCE [LARGE SCALE GENOMIC DNA]</scope>
    <source>
        <strain evidence="4">AR23208</strain>
    </source>
</reference>
<evidence type="ECO:0000313" key="3">
    <source>
        <dbReference type="EMBL" id="ARU63747.1"/>
    </source>
</evidence>
<evidence type="ECO:0000259" key="2">
    <source>
        <dbReference type="Pfam" id="PF08327"/>
    </source>
</evidence>
<protein>
    <recommendedName>
        <fullName evidence="2">Activator of Hsp90 ATPase homologue 1/2-like C-terminal domain-containing protein</fullName>
    </recommendedName>
</protein>
<dbReference type="OrthoDB" id="2364866at2"/>
<dbReference type="CDD" id="cd08901">
    <property type="entry name" value="SRPBCC_CalC_Aha1-like_8"/>
    <property type="match status" value="1"/>
</dbReference>
<evidence type="ECO:0000313" key="4">
    <source>
        <dbReference type="Proteomes" id="UP000195437"/>
    </source>
</evidence>
<dbReference type="InterPro" id="IPR013538">
    <property type="entry name" value="ASHA1/2-like_C"/>
</dbReference>